<evidence type="ECO:0000313" key="9">
    <source>
        <dbReference type="Proteomes" id="UP001152803"/>
    </source>
</evidence>
<proteinExistence type="inferred from homology"/>
<dbReference type="PANTHER" id="PTHR34924">
    <property type="entry name" value="UPF0573 PROTEIN C2ORF70"/>
    <property type="match status" value="1"/>
</dbReference>
<evidence type="ECO:0000256" key="4">
    <source>
        <dbReference type="ARBA" id="ARBA00023273"/>
    </source>
</evidence>
<organism evidence="8 9">
    <name type="scientific">Conger conger</name>
    <name type="common">Conger eel</name>
    <name type="synonym">Muraena conger</name>
    <dbReference type="NCBI Taxonomy" id="82655"/>
    <lineage>
        <taxon>Eukaryota</taxon>
        <taxon>Metazoa</taxon>
        <taxon>Chordata</taxon>
        <taxon>Craniata</taxon>
        <taxon>Vertebrata</taxon>
        <taxon>Euteleostomi</taxon>
        <taxon>Actinopterygii</taxon>
        <taxon>Neopterygii</taxon>
        <taxon>Teleostei</taxon>
        <taxon>Anguilliformes</taxon>
        <taxon>Congridae</taxon>
        <taxon>Conger</taxon>
    </lineage>
</organism>
<feature type="domain" description="Ciliary microtubule inner protein 2A-C-like" evidence="7">
    <location>
        <begin position="20"/>
        <end position="80"/>
    </location>
</feature>
<keyword evidence="2" id="KW-0963">Cytoplasm</keyword>
<dbReference type="Proteomes" id="UP001152803">
    <property type="component" value="Unassembled WGS sequence"/>
</dbReference>
<evidence type="ECO:0000313" key="8">
    <source>
        <dbReference type="EMBL" id="KAJ8275299.1"/>
    </source>
</evidence>
<accession>A0A9Q1HZW6</accession>
<dbReference type="GO" id="GO:0005930">
    <property type="term" value="C:axoneme"/>
    <property type="evidence" value="ECO:0007669"/>
    <property type="project" value="UniProtKB-SubCell"/>
</dbReference>
<evidence type="ECO:0000256" key="2">
    <source>
        <dbReference type="ARBA" id="ARBA00022490"/>
    </source>
</evidence>
<evidence type="ECO:0000259" key="7">
    <source>
        <dbReference type="Pfam" id="PF10629"/>
    </source>
</evidence>
<name>A0A9Q1HZW6_CONCO</name>
<dbReference type="PANTHER" id="PTHR34924:SF1">
    <property type="entry name" value="PROTEIN FAM166C"/>
    <property type="match status" value="1"/>
</dbReference>
<evidence type="ECO:0000256" key="5">
    <source>
        <dbReference type="ARBA" id="ARBA00035661"/>
    </source>
</evidence>
<keyword evidence="4" id="KW-0966">Cell projection</keyword>
<keyword evidence="9" id="KW-1185">Reference proteome</keyword>
<gene>
    <name evidence="8" type="ORF">COCON_G00099240</name>
</gene>
<evidence type="ECO:0000256" key="3">
    <source>
        <dbReference type="ARBA" id="ARBA00023212"/>
    </source>
</evidence>
<comment type="similarity">
    <text evidence="5">Belongs to the CIMIP2 family.</text>
</comment>
<dbReference type="InterPro" id="IPR018902">
    <property type="entry name" value="CMI2A-C-like_dom"/>
</dbReference>
<evidence type="ECO:0000256" key="1">
    <source>
        <dbReference type="ARBA" id="ARBA00004430"/>
    </source>
</evidence>
<comment type="subcellular location">
    <subcellularLocation>
        <location evidence="1">Cytoplasm</location>
        <location evidence="1">Cytoskeleton</location>
        <location evidence="1">Cilium axoneme</location>
    </subcellularLocation>
</comment>
<keyword evidence="3" id="KW-0206">Cytoskeleton</keyword>
<dbReference type="Pfam" id="PF10629">
    <property type="entry name" value="CMI2B-like"/>
    <property type="match status" value="1"/>
</dbReference>
<reference evidence="8" key="1">
    <citation type="journal article" date="2023" name="Science">
        <title>Genome structures resolve the early diversification of teleost fishes.</title>
        <authorList>
            <person name="Parey E."/>
            <person name="Louis A."/>
            <person name="Montfort J."/>
            <person name="Bouchez O."/>
            <person name="Roques C."/>
            <person name="Iampietro C."/>
            <person name="Lluch J."/>
            <person name="Castinel A."/>
            <person name="Donnadieu C."/>
            <person name="Desvignes T."/>
            <person name="Floi Bucao C."/>
            <person name="Jouanno E."/>
            <person name="Wen M."/>
            <person name="Mejri S."/>
            <person name="Dirks R."/>
            <person name="Jansen H."/>
            <person name="Henkel C."/>
            <person name="Chen W.J."/>
            <person name="Zahm M."/>
            <person name="Cabau C."/>
            <person name="Klopp C."/>
            <person name="Thompson A.W."/>
            <person name="Robinson-Rechavi M."/>
            <person name="Braasch I."/>
            <person name="Lecointre G."/>
            <person name="Bobe J."/>
            <person name="Postlethwait J.H."/>
            <person name="Berthelot C."/>
            <person name="Roest Crollius H."/>
            <person name="Guiguen Y."/>
        </authorList>
    </citation>
    <scope>NUCLEOTIDE SEQUENCE</scope>
    <source>
        <strain evidence="8">Concon-B</strain>
    </source>
</reference>
<dbReference type="OrthoDB" id="8181742at2759"/>
<dbReference type="EMBL" id="JAFJMO010000006">
    <property type="protein sequence ID" value="KAJ8275299.1"/>
    <property type="molecule type" value="Genomic_DNA"/>
</dbReference>
<evidence type="ECO:0000256" key="6">
    <source>
        <dbReference type="ARBA" id="ARBA00041160"/>
    </source>
</evidence>
<comment type="caution">
    <text evidence="8">The sequence shown here is derived from an EMBL/GenBank/DDBJ whole genome shotgun (WGS) entry which is preliminary data.</text>
</comment>
<dbReference type="InterPro" id="IPR052329">
    <property type="entry name" value="CIMIP2C"/>
</dbReference>
<dbReference type="GO" id="GO:0015630">
    <property type="term" value="C:microtubule cytoskeleton"/>
    <property type="evidence" value="ECO:0007669"/>
    <property type="project" value="UniProtKB-ARBA"/>
</dbReference>
<dbReference type="AlphaFoldDB" id="A0A9Q1HZW6"/>
<sequence length="141" mass="16020">MSQRSIGTLFTHDNAIYVSPALMPGYGGYVPTVKFSYGETFGNATKKHFQDYRCTAMSTSASPYSLSYMFPSIYANNPRLSPGSASPGQERNPYSPYWSTKNMDFDRQADLKRFDQLAQKHREHYLDTTGTRLPVIYFSEP</sequence>
<protein>
    <recommendedName>
        <fullName evidence="6">Ciliary microtubule inner protein 2C</fullName>
    </recommendedName>
</protein>